<organism evidence="10 11">
    <name type="scientific">Sphingosinicella soli</name>
    <dbReference type="NCBI Taxonomy" id="333708"/>
    <lineage>
        <taxon>Bacteria</taxon>
        <taxon>Pseudomonadati</taxon>
        <taxon>Pseudomonadota</taxon>
        <taxon>Alphaproteobacteria</taxon>
        <taxon>Sphingomonadales</taxon>
        <taxon>Sphingosinicellaceae</taxon>
        <taxon>Sphingosinicella</taxon>
    </lineage>
</organism>
<comment type="caution">
    <text evidence="10">The sequence shown here is derived from an EMBL/GenBank/DDBJ whole genome shotgun (WGS) entry which is preliminary data.</text>
</comment>
<evidence type="ECO:0000256" key="6">
    <source>
        <dbReference type="RuleBase" id="RU362125"/>
    </source>
</evidence>
<evidence type="ECO:0000259" key="9">
    <source>
        <dbReference type="Pfam" id="PF02771"/>
    </source>
</evidence>
<keyword evidence="3 6" id="KW-0285">Flavoprotein</keyword>
<dbReference type="GO" id="GO:0003995">
    <property type="term" value="F:acyl-CoA dehydrogenase activity"/>
    <property type="evidence" value="ECO:0007669"/>
    <property type="project" value="TreeGrafter"/>
</dbReference>
<dbReference type="PANTHER" id="PTHR43884">
    <property type="entry name" value="ACYL-COA DEHYDROGENASE"/>
    <property type="match status" value="1"/>
</dbReference>
<name>A0A7W7B2N3_9SPHN</name>
<dbReference type="Pfam" id="PF02771">
    <property type="entry name" value="Acyl-CoA_dh_N"/>
    <property type="match status" value="1"/>
</dbReference>
<sequence length="372" mass="40125">MDFSYTETQTMVRDTLARFLADRYDHEARMKISRGEGWSPGIWRAFAEELGILAAPFSESLGGLGGGAVENMIVMEELGKALVLEPYLSTVVIGGGFARETGRNDLIEAIIAGMMTTAFAWAEPRGRFDPANVATAAKKSGGGWTLSGHKAVVRDAPFASHLIVTARTGGGQREQAGVSLFLIENGAKGVVRRDYPTADGGRASEVYFENAEVPGDALLGEADGAFPLVSRIIDEATTALCAEAVGVLRELHRQTQDYAQQRKQFGQPISKFQVLQHRMVDMFMEAEQAASMALMATLKLPDPAAVSMAKAKIGKALTLSGQEAIQIHGGMGMTDELAVGHYFKRATMIESQFGNTDWHLQRYEALAFGEAA</sequence>
<dbReference type="InterPro" id="IPR009075">
    <property type="entry name" value="AcylCo_DH/oxidase_C"/>
</dbReference>
<evidence type="ECO:0000256" key="4">
    <source>
        <dbReference type="ARBA" id="ARBA00022827"/>
    </source>
</evidence>
<dbReference type="SUPFAM" id="SSF56645">
    <property type="entry name" value="Acyl-CoA dehydrogenase NM domain-like"/>
    <property type="match status" value="1"/>
</dbReference>
<dbReference type="PANTHER" id="PTHR43884:SF20">
    <property type="entry name" value="ACYL-COA DEHYDROGENASE FADE28"/>
    <property type="match status" value="1"/>
</dbReference>
<evidence type="ECO:0000256" key="3">
    <source>
        <dbReference type="ARBA" id="ARBA00022630"/>
    </source>
</evidence>
<evidence type="ECO:0000259" key="8">
    <source>
        <dbReference type="Pfam" id="PF02770"/>
    </source>
</evidence>
<protein>
    <recommendedName>
        <fullName evidence="12">Pimeloyl-CoA dehydrogenase small subunit</fullName>
    </recommendedName>
</protein>
<feature type="domain" description="Acyl-CoA oxidase/dehydrogenase middle" evidence="8">
    <location>
        <begin position="118"/>
        <end position="210"/>
    </location>
</feature>
<dbReference type="Gene3D" id="1.10.540.10">
    <property type="entry name" value="Acyl-CoA dehydrogenase/oxidase, N-terminal domain"/>
    <property type="match status" value="1"/>
</dbReference>
<dbReference type="Gene3D" id="1.20.140.10">
    <property type="entry name" value="Butyryl-CoA Dehydrogenase, subunit A, domain 3"/>
    <property type="match status" value="1"/>
</dbReference>
<dbReference type="Gene3D" id="2.40.110.10">
    <property type="entry name" value="Butyryl-CoA Dehydrogenase, subunit A, domain 2"/>
    <property type="match status" value="1"/>
</dbReference>
<comment type="cofactor">
    <cofactor evidence="1 6">
        <name>FAD</name>
        <dbReference type="ChEBI" id="CHEBI:57692"/>
    </cofactor>
</comment>
<dbReference type="AlphaFoldDB" id="A0A7W7B2N3"/>
<dbReference type="RefSeq" id="WP_184067437.1">
    <property type="nucleotide sequence ID" value="NZ_JACHNZ010000014.1"/>
</dbReference>
<dbReference type="InterPro" id="IPR046373">
    <property type="entry name" value="Acyl-CoA_Oxase/DH_mid-dom_sf"/>
</dbReference>
<evidence type="ECO:0000313" key="11">
    <source>
        <dbReference type="Proteomes" id="UP000566324"/>
    </source>
</evidence>
<dbReference type="GO" id="GO:0050660">
    <property type="term" value="F:flavin adenine dinucleotide binding"/>
    <property type="evidence" value="ECO:0007669"/>
    <property type="project" value="InterPro"/>
</dbReference>
<dbReference type="Pfam" id="PF02770">
    <property type="entry name" value="Acyl-CoA_dh_M"/>
    <property type="match status" value="1"/>
</dbReference>
<keyword evidence="5 6" id="KW-0560">Oxidoreductase</keyword>
<evidence type="ECO:0000313" key="10">
    <source>
        <dbReference type="EMBL" id="MBB4631907.1"/>
    </source>
</evidence>
<dbReference type="Proteomes" id="UP000566324">
    <property type="component" value="Unassembled WGS sequence"/>
</dbReference>
<evidence type="ECO:0000259" key="7">
    <source>
        <dbReference type="Pfam" id="PF00441"/>
    </source>
</evidence>
<dbReference type="EMBL" id="JACHNZ010000014">
    <property type="protein sequence ID" value="MBB4631907.1"/>
    <property type="molecule type" value="Genomic_DNA"/>
</dbReference>
<evidence type="ECO:0000256" key="2">
    <source>
        <dbReference type="ARBA" id="ARBA00009347"/>
    </source>
</evidence>
<dbReference type="InterPro" id="IPR009100">
    <property type="entry name" value="AcylCoA_DH/oxidase_NM_dom_sf"/>
</dbReference>
<feature type="domain" description="Acyl-CoA dehydrogenase/oxidase N-terminal" evidence="9">
    <location>
        <begin position="6"/>
        <end position="82"/>
    </location>
</feature>
<reference evidence="10 11" key="1">
    <citation type="submission" date="2020-08" db="EMBL/GenBank/DDBJ databases">
        <title>Genomic Encyclopedia of Type Strains, Phase IV (KMG-IV): sequencing the most valuable type-strain genomes for metagenomic binning, comparative biology and taxonomic classification.</title>
        <authorList>
            <person name="Goeker M."/>
        </authorList>
    </citation>
    <scope>NUCLEOTIDE SEQUENCE [LARGE SCALE GENOMIC DNA]</scope>
    <source>
        <strain evidence="10 11">DSM 17328</strain>
    </source>
</reference>
<feature type="domain" description="Acyl-CoA dehydrogenase/oxidase C-terminal" evidence="7">
    <location>
        <begin position="233"/>
        <end position="360"/>
    </location>
</feature>
<dbReference type="InterPro" id="IPR006091">
    <property type="entry name" value="Acyl-CoA_Oxase/DH_mid-dom"/>
</dbReference>
<evidence type="ECO:0008006" key="12">
    <source>
        <dbReference type="Google" id="ProtNLM"/>
    </source>
</evidence>
<dbReference type="Pfam" id="PF00441">
    <property type="entry name" value="Acyl-CoA_dh_1"/>
    <property type="match status" value="1"/>
</dbReference>
<gene>
    <name evidence="10" type="ORF">GGQ98_001523</name>
</gene>
<evidence type="ECO:0000256" key="5">
    <source>
        <dbReference type="ARBA" id="ARBA00023002"/>
    </source>
</evidence>
<dbReference type="CDD" id="cd00567">
    <property type="entry name" value="ACAD"/>
    <property type="match status" value="1"/>
</dbReference>
<accession>A0A7W7B2N3</accession>
<dbReference type="SUPFAM" id="SSF47203">
    <property type="entry name" value="Acyl-CoA dehydrogenase C-terminal domain-like"/>
    <property type="match status" value="1"/>
</dbReference>
<keyword evidence="11" id="KW-1185">Reference proteome</keyword>
<comment type="similarity">
    <text evidence="2 6">Belongs to the acyl-CoA dehydrogenase family.</text>
</comment>
<dbReference type="InterPro" id="IPR013786">
    <property type="entry name" value="AcylCoA_DH/ox_N"/>
</dbReference>
<proteinExistence type="inferred from homology"/>
<evidence type="ECO:0000256" key="1">
    <source>
        <dbReference type="ARBA" id="ARBA00001974"/>
    </source>
</evidence>
<dbReference type="InterPro" id="IPR037069">
    <property type="entry name" value="AcylCoA_DH/ox_N_sf"/>
</dbReference>
<keyword evidence="4 6" id="KW-0274">FAD</keyword>
<dbReference type="InterPro" id="IPR036250">
    <property type="entry name" value="AcylCo_DH-like_C"/>
</dbReference>